<dbReference type="GO" id="GO:0003723">
    <property type="term" value="F:RNA binding"/>
    <property type="evidence" value="ECO:0007669"/>
    <property type="project" value="InterPro"/>
</dbReference>
<dbReference type="Gene3D" id="3.40.1280.10">
    <property type="match status" value="1"/>
</dbReference>
<dbReference type="SUPFAM" id="SSF75217">
    <property type="entry name" value="alpha/beta knot"/>
    <property type="match status" value="1"/>
</dbReference>
<feature type="domain" description="RNA 2-O ribose methyltransferase substrate binding" evidence="4">
    <location>
        <begin position="35"/>
        <end position="111"/>
    </location>
</feature>
<dbReference type="InterPro" id="IPR051259">
    <property type="entry name" value="rRNA_Methyltransferase"/>
</dbReference>
<accession>A0A267MJ38</accession>
<dbReference type="PANTHER" id="PTHR43191">
    <property type="entry name" value="RRNA METHYLTRANSFERASE 3"/>
    <property type="match status" value="1"/>
</dbReference>
<keyword evidence="3" id="KW-0808">Transferase</keyword>
<dbReference type="SMART" id="SM00967">
    <property type="entry name" value="SpoU_sub_bind"/>
    <property type="match status" value="1"/>
</dbReference>
<keyword evidence="2" id="KW-0489">Methyltransferase</keyword>
<evidence type="ECO:0000313" key="6">
    <source>
        <dbReference type="Proteomes" id="UP000216024"/>
    </source>
</evidence>
<comment type="caution">
    <text evidence="5">The sequence shown here is derived from an EMBL/GenBank/DDBJ whole genome shotgun (WGS) entry which is preliminary data.</text>
</comment>
<sequence length="272" mass="30708">MDFLAIKITSSDNKIIKHIRQLSKRKFREKNKEYIIEGIRSIKDAIKYEEEIKHILYSNKINNVQYGEELLNDILSGKLNAYEVDEKIFKSLSDTENTQGIMAVMAMKNHDINSFIKGDGLYVILDRIQDPGNLGTIIRTADSAGFNGVILTKGCVDVYNPKVIRSTMGSIFNIPIIQGTYEKDLIEVLHKEKINIVCTSLDTDKYYYDVDFSKNLAIVIGNEGNGVSDYILNKSNLLIKIPILGKAESLNASTASSIIIYESVRQRMTKLL</sequence>
<gene>
    <name evidence="5" type="ORF">CCE28_09435</name>
</gene>
<dbReference type="CDD" id="cd18095">
    <property type="entry name" value="SpoU-like_rRNA-MTase"/>
    <property type="match status" value="1"/>
</dbReference>
<dbReference type="Pfam" id="PF22435">
    <property type="entry name" value="MRM3-like_sub_bind"/>
    <property type="match status" value="1"/>
</dbReference>
<keyword evidence="6" id="KW-1185">Reference proteome</keyword>
<dbReference type="AlphaFoldDB" id="A0A267MJ38"/>
<dbReference type="PANTHER" id="PTHR43191:SF2">
    <property type="entry name" value="RRNA METHYLTRANSFERASE 3, MITOCHONDRIAL"/>
    <property type="match status" value="1"/>
</dbReference>
<dbReference type="InterPro" id="IPR001537">
    <property type="entry name" value="SpoU_MeTrfase"/>
</dbReference>
<dbReference type="InterPro" id="IPR029064">
    <property type="entry name" value="Ribosomal_eL30-like_sf"/>
</dbReference>
<protein>
    <recommendedName>
        <fullName evidence="4">RNA 2-O ribose methyltransferase substrate binding domain-containing protein</fullName>
    </recommendedName>
</protein>
<dbReference type="Pfam" id="PF00588">
    <property type="entry name" value="SpoU_methylase"/>
    <property type="match status" value="1"/>
</dbReference>
<dbReference type="SUPFAM" id="SSF55315">
    <property type="entry name" value="L30e-like"/>
    <property type="match status" value="1"/>
</dbReference>
<evidence type="ECO:0000313" key="5">
    <source>
        <dbReference type="EMBL" id="PAB59432.1"/>
    </source>
</evidence>
<dbReference type="GO" id="GO:0006396">
    <property type="term" value="P:RNA processing"/>
    <property type="evidence" value="ECO:0007669"/>
    <property type="project" value="InterPro"/>
</dbReference>
<dbReference type="GO" id="GO:0032259">
    <property type="term" value="P:methylation"/>
    <property type="evidence" value="ECO:0007669"/>
    <property type="project" value="UniProtKB-KW"/>
</dbReference>
<name>A0A267MJ38_9FIRM</name>
<dbReference type="InterPro" id="IPR013123">
    <property type="entry name" value="SpoU_subst-bd"/>
</dbReference>
<proteinExistence type="inferred from homology"/>
<evidence type="ECO:0000256" key="1">
    <source>
        <dbReference type="ARBA" id="ARBA00007228"/>
    </source>
</evidence>
<reference evidence="5 6" key="1">
    <citation type="submission" date="2017-06" db="EMBL/GenBank/DDBJ databases">
        <title>Draft genome sequence of anaerobic fermentative bacterium Anaeromicrobium sediminis DY2726D isolated from West Pacific Ocean sediments.</title>
        <authorList>
            <person name="Zeng X."/>
        </authorList>
    </citation>
    <scope>NUCLEOTIDE SEQUENCE [LARGE SCALE GENOMIC DNA]</scope>
    <source>
        <strain evidence="5 6">DY2726D</strain>
    </source>
</reference>
<evidence type="ECO:0000256" key="3">
    <source>
        <dbReference type="ARBA" id="ARBA00022679"/>
    </source>
</evidence>
<evidence type="ECO:0000256" key="2">
    <source>
        <dbReference type="ARBA" id="ARBA00022603"/>
    </source>
</evidence>
<dbReference type="InterPro" id="IPR029028">
    <property type="entry name" value="Alpha/beta_knot_MTases"/>
</dbReference>
<dbReference type="Proteomes" id="UP000216024">
    <property type="component" value="Unassembled WGS sequence"/>
</dbReference>
<evidence type="ECO:0000259" key="4">
    <source>
        <dbReference type="SMART" id="SM00967"/>
    </source>
</evidence>
<dbReference type="EMBL" id="NIBG01000007">
    <property type="protein sequence ID" value="PAB59432.1"/>
    <property type="molecule type" value="Genomic_DNA"/>
</dbReference>
<organism evidence="5 6">
    <name type="scientific">Anaeromicrobium sediminis</name>
    <dbReference type="NCBI Taxonomy" id="1478221"/>
    <lineage>
        <taxon>Bacteria</taxon>
        <taxon>Bacillati</taxon>
        <taxon>Bacillota</taxon>
        <taxon>Clostridia</taxon>
        <taxon>Peptostreptococcales</taxon>
        <taxon>Thermotaleaceae</taxon>
        <taxon>Anaeromicrobium</taxon>
    </lineage>
</organism>
<dbReference type="GO" id="GO:0005737">
    <property type="term" value="C:cytoplasm"/>
    <property type="evidence" value="ECO:0007669"/>
    <property type="project" value="UniProtKB-ARBA"/>
</dbReference>
<dbReference type="InterPro" id="IPR053888">
    <property type="entry name" value="MRM3-like_sub_bind"/>
</dbReference>
<dbReference type="Gene3D" id="3.30.1330.30">
    <property type="match status" value="1"/>
</dbReference>
<comment type="similarity">
    <text evidence="1">Belongs to the class IV-like SAM-binding methyltransferase superfamily. RNA methyltransferase TrmH family.</text>
</comment>
<dbReference type="OrthoDB" id="9785673at2"/>
<dbReference type="InterPro" id="IPR029026">
    <property type="entry name" value="tRNA_m1G_MTases_N"/>
</dbReference>
<dbReference type="GO" id="GO:0008173">
    <property type="term" value="F:RNA methyltransferase activity"/>
    <property type="evidence" value="ECO:0007669"/>
    <property type="project" value="InterPro"/>
</dbReference>